<reference evidence="1" key="1">
    <citation type="submission" date="2021-01" db="EMBL/GenBank/DDBJ databases">
        <title>Whole genome shotgun sequence of Virgisporangium aliadipatigenens NBRC 105644.</title>
        <authorList>
            <person name="Komaki H."/>
            <person name="Tamura T."/>
        </authorList>
    </citation>
    <scope>NUCLEOTIDE SEQUENCE</scope>
    <source>
        <strain evidence="1">NBRC 105644</strain>
    </source>
</reference>
<dbReference type="AlphaFoldDB" id="A0A8J4DUQ3"/>
<proteinExistence type="predicted"/>
<evidence type="ECO:0008006" key="3">
    <source>
        <dbReference type="Google" id="ProtNLM"/>
    </source>
</evidence>
<comment type="caution">
    <text evidence="1">The sequence shown here is derived from an EMBL/GenBank/DDBJ whole genome shotgun (WGS) entry which is preliminary data.</text>
</comment>
<protein>
    <recommendedName>
        <fullName evidence="3">Replication-relaxation</fullName>
    </recommendedName>
</protein>
<accession>A0A8J4DUQ3</accession>
<gene>
    <name evidence="1" type="ORF">Val02_62780</name>
</gene>
<dbReference type="Proteomes" id="UP000619260">
    <property type="component" value="Unassembled WGS sequence"/>
</dbReference>
<name>A0A8J4DUQ3_9ACTN</name>
<evidence type="ECO:0000313" key="1">
    <source>
        <dbReference type="EMBL" id="GIJ49392.1"/>
    </source>
</evidence>
<organism evidence="1 2">
    <name type="scientific">Virgisporangium aliadipatigenens</name>
    <dbReference type="NCBI Taxonomy" id="741659"/>
    <lineage>
        <taxon>Bacteria</taxon>
        <taxon>Bacillati</taxon>
        <taxon>Actinomycetota</taxon>
        <taxon>Actinomycetes</taxon>
        <taxon>Micromonosporales</taxon>
        <taxon>Micromonosporaceae</taxon>
        <taxon>Virgisporangium</taxon>
    </lineage>
</organism>
<sequence>MIARIPASGPSDPFADLRRLTGRDLLLLSWLAEHYVLSTEQIATALFPSTRSAQKRLTTLHRIGAVSRWTFARTEKTSGSYRYTLGTLGVLLHPHAYTDPDNPAAAPPRSHLERRARILRSPRLEHLLGVNTFFTDLHARARTSGGRAELLRWWSEQHATAAFRLPRVDIRPDGHGIWREGSTHIGLFLEHDRGTEDIDRVLRKLGAYERLAADGGPRFPILLWVPDPRRETSLLNRLSAARLPMAVATAVHNRNPAGPVWALAGASRGKRLFLFELPSQPGSGHITHFA</sequence>
<evidence type="ECO:0000313" key="2">
    <source>
        <dbReference type="Proteomes" id="UP000619260"/>
    </source>
</evidence>
<dbReference type="EMBL" id="BOPF01000026">
    <property type="protein sequence ID" value="GIJ49392.1"/>
    <property type="molecule type" value="Genomic_DNA"/>
</dbReference>
<keyword evidence="2" id="KW-1185">Reference proteome</keyword>
<dbReference type="Pfam" id="PF13814">
    <property type="entry name" value="Replic_Relax"/>
    <property type="match status" value="1"/>
</dbReference>
<dbReference type="InterPro" id="IPR025855">
    <property type="entry name" value="Replic_Relax"/>
</dbReference>
<dbReference type="RefSeq" id="WP_239153471.1">
    <property type="nucleotide sequence ID" value="NZ_BOPF01000026.1"/>
</dbReference>